<evidence type="ECO:0000259" key="2">
    <source>
        <dbReference type="Pfam" id="PF03457"/>
    </source>
</evidence>
<sequence length="413" mass="44854">GAPPVPVELRPAADAPCASTSDAVARPGSVTGAKLQDARERDARLNSTAWAPPPPLPSTPAPSRASVPRAEGSGLDGPSFEVRGKGALPAGARQPLDAKAAYIRTAETMRRNAERNEGTIGDLALKLAEMQATTCELRTRSAIRRPGGAPETLGAEGASAITAGASWVGYTMHTRVEACKSLTPSRRFGHVHALMVEDPEQGWKASLDELHKFADSWGNSNAPMNTPLGRWCATQRRLNTLGQLVDERVRALDNLGFLWDSPTDIDDPTAEFPGGDSWDTMCDRFAGYRQEYGDGQVPKKFNLDPVLGGWVAAVRRRREALGASRVVQLEALGFEWVSTRQCGSAFMETFRELRCFYDEHGHTEVARVLGETSDLARWCDAQRSANARGLLPDKRQAYLEGIGFAWCKDPTQL</sequence>
<evidence type="ECO:0000313" key="4">
    <source>
        <dbReference type="Proteomes" id="UP000037460"/>
    </source>
</evidence>
<dbReference type="PANTHER" id="PTHR33418:SF1">
    <property type="entry name" value="HELICASE-ASSOCIATED DOMAIN-CONTAINING PROTEIN"/>
    <property type="match status" value="1"/>
</dbReference>
<organism evidence="3 4">
    <name type="scientific">Chrysochromulina tobinii</name>
    <dbReference type="NCBI Taxonomy" id="1460289"/>
    <lineage>
        <taxon>Eukaryota</taxon>
        <taxon>Haptista</taxon>
        <taxon>Haptophyta</taxon>
        <taxon>Prymnesiophyceae</taxon>
        <taxon>Prymnesiales</taxon>
        <taxon>Chrysochromulinaceae</taxon>
        <taxon>Chrysochromulina</taxon>
    </lineage>
</organism>
<reference evidence="4" key="1">
    <citation type="journal article" date="2015" name="PLoS Genet.">
        <title>Genome Sequence and Transcriptome Analyses of Chrysochromulina tobin: Metabolic Tools for Enhanced Algal Fitness in the Prominent Order Prymnesiales (Haptophyceae).</title>
        <authorList>
            <person name="Hovde B.T."/>
            <person name="Deodato C.R."/>
            <person name="Hunsperger H.M."/>
            <person name="Ryken S.A."/>
            <person name="Yost W."/>
            <person name="Jha R.K."/>
            <person name="Patterson J."/>
            <person name="Monnat R.J. Jr."/>
            <person name="Barlow S.B."/>
            <person name="Starkenburg S.R."/>
            <person name="Cattolico R.A."/>
        </authorList>
    </citation>
    <scope>NUCLEOTIDE SEQUENCE</scope>
    <source>
        <strain evidence="4">CCMP291</strain>
    </source>
</reference>
<feature type="non-terminal residue" evidence="3">
    <location>
        <position position="1"/>
    </location>
</feature>
<dbReference type="OrthoDB" id="43507at2759"/>
<dbReference type="PANTHER" id="PTHR33418">
    <property type="entry name" value="HELICASE-ASSOCIATED"/>
    <property type="match status" value="1"/>
</dbReference>
<protein>
    <recommendedName>
        <fullName evidence="2">Helicase-associated domain-containing protein</fullName>
    </recommendedName>
</protein>
<comment type="caution">
    <text evidence="3">The sequence shown here is derived from an EMBL/GenBank/DDBJ whole genome shotgun (WGS) entry which is preliminary data.</text>
</comment>
<feature type="domain" description="Helicase-associated" evidence="2">
    <location>
        <begin position="200"/>
        <end position="257"/>
    </location>
</feature>
<dbReference type="InterPro" id="IPR005114">
    <property type="entry name" value="Helicase_assoc"/>
</dbReference>
<dbReference type="Proteomes" id="UP000037460">
    <property type="component" value="Unassembled WGS sequence"/>
</dbReference>
<proteinExistence type="predicted"/>
<dbReference type="AlphaFoldDB" id="A0A0M0K632"/>
<dbReference type="Gene3D" id="6.10.140.530">
    <property type="match status" value="3"/>
</dbReference>
<name>A0A0M0K632_9EUKA</name>
<accession>A0A0M0K632</accession>
<feature type="domain" description="Helicase-associated" evidence="2">
    <location>
        <begin position="345"/>
        <end position="404"/>
    </location>
</feature>
<dbReference type="Pfam" id="PF03457">
    <property type="entry name" value="HA"/>
    <property type="match status" value="3"/>
</dbReference>
<evidence type="ECO:0000256" key="1">
    <source>
        <dbReference type="SAM" id="MobiDB-lite"/>
    </source>
</evidence>
<keyword evidence="4" id="KW-1185">Reference proteome</keyword>
<gene>
    <name evidence="3" type="ORF">Ctob_009707</name>
</gene>
<evidence type="ECO:0000313" key="3">
    <source>
        <dbReference type="EMBL" id="KOO34326.1"/>
    </source>
</evidence>
<feature type="compositionally biased region" description="Pro residues" evidence="1">
    <location>
        <begin position="51"/>
        <end position="60"/>
    </location>
</feature>
<dbReference type="EMBL" id="JWZX01001257">
    <property type="protein sequence ID" value="KOO34326.1"/>
    <property type="molecule type" value="Genomic_DNA"/>
</dbReference>
<feature type="region of interest" description="Disordered" evidence="1">
    <location>
        <begin position="1"/>
        <end position="78"/>
    </location>
</feature>
<feature type="domain" description="Helicase-associated" evidence="2">
    <location>
        <begin position="276"/>
        <end position="334"/>
    </location>
</feature>